<accession>A0A8T2R8F3</accession>
<reference evidence="6" key="1">
    <citation type="submission" date="2021-08" db="EMBL/GenBank/DDBJ databases">
        <title>WGS assembly of Ceratopteris richardii.</title>
        <authorList>
            <person name="Marchant D.B."/>
            <person name="Chen G."/>
            <person name="Jenkins J."/>
            <person name="Shu S."/>
            <person name="Leebens-Mack J."/>
            <person name="Grimwood J."/>
            <person name="Schmutz J."/>
            <person name="Soltis P."/>
            <person name="Soltis D."/>
            <person name="Chen Z.-H."/>
        </authorList>
    </citation>
    <scope>NUCLEOTIDE SEQUENCE</scope>
    <source>
        <strain evidence="6">Whitten #5841</strain>
        <tissue evidence="6">Leaf</tissue>
    </source>
</reference>
<evidence type="ECO:0000256" key="2">
    <source>
        <dbReference type="ARBA" id="ARBA00022448"/>
    </source>
</evidence>
<evidence type="ECO:0000259" key="5">
    <source>
        <dbReference type="Pfam" id="PF13874"/>
    </source>
</evidence>
<evidence type="ECO:0000256" key="1">
    <source>
        <dbReference type="ARBA" id="ARBA00004123"/>
    </source>
</evidence>
<dbReference type="GO" id="GO:0006607">
    <property type="term" value="P:NLS-bearing protein import into nucleus"/>
    <property type="evidence" value="ECO:0007669"/>
    <property type="project" value="TreeGrafter"/>
</dbReference>
<dbReference type="GO" id="GO:0006999">
    <property type="term" value="P:nuclear pore organization"/>
    <property type="evidence" value="ECO:0007669"/>
    <property type="project" value="TreeGrafter"/>
</dbReference>
<dbReference type="EMBL" id="CM035434">
    <property type="protein sequence ID" value="KAH7292667.1"/>
    <property type="molecule type" value="Genomic_DNA"/>
</dbReference>
<feature type="coiled-coil region" evidence="4">
    <location>
        <begin position="364"/>
        <end position="391"/>
    </location>
</feature>
<feature type="domain" description="Nucleoporin Nup54 alpha-helical" evidence="5">
    <location>
        <begin position="286"/>
        <end position="431"/>
    </location>
</feature>
<evidence type="ECO:0000256" key="4">
    <source>
        <dbReference type="SAM" id="Coils"/>
    </source>
</evidence>
<dbReference type="PANTHER" id="PTHR13000">
    <property type="entry name" value="NUCLEOPORIN P54"/>
    <property type="match status" value="1"/>
</dbReference>
<protein>
    <recommendedName>
        <fullName evidence="5">Nucleoporin Nup54 alpha-helical domain-containing protein</fullName>
    </recommendedName>
</protein>
<dbReference type="GO" id="GO:0017056">
    <property type="term" value="F:structural constituent of nuclear pore"/>
    <property type="evidence" value="ECO:0007669"/>
    <property type="project" value="TreeGrafter"/>
</dbReference>
<dbReference type="OMA" id="NVMKRDT"/>
<evidence type="ECO:0000313" key="6">
    <source>
        <dbReference type="EMBL" id="KAH7292666.1"/>
    </source>
</evidence>
<sequence>MFGAGSSPAFGSASTGSLFGSSSAPAFGATSTPAFGSSPFGTPSTPAFGATSTPSLFGGSTTPAFGASSSPSIFGATSTPSFGASSTPSIFGASTTPAFGSSPSIFGASSTPAFGASSSPLFGGSSTPAFGANTGSSIFGASSTPSLFGASTTPAFGAISTPAFGVSSTPAFGVSSTPSLFGSGAAPAFGAASSQPAFGPGLFGTATPSVPAFGQTQSSLFGLTPQTYPQHGQLTTQMAPMAPLSIPLPDRELQAIIDAYKDDLGNPRYAFRHLLLSITDPSMRVKPFGISDIMWAEAINKLEGMDSTDRERLWPELVQGFKDLSRRLKLQDEALAADVARLQATEANVKSLQRHFEVDTIPWMQRLRQKEQELQRKLLKMMRVVEALEGKGFRMPLTKGEAQLSGRLRNLAQQLIGARAELPRRVDALLSLSRTRLSSGSFSQALLSGNNKIDEQSLAEMHKVLLQQTEAIGRLVNVLKRDIRDMEIMTAGDVQ</sequence>
<proteinExistence type="predicted"/>
<keyword evidence="7" id="KW-1185">Reference proteome</keyword>
<dbReference type="GO" id="GO:0044613">
    <property type="term" value="C:nuclear pore central transport channel"/>
    <property type="evidence" value="ECO:0007669"/>
    <property type="project" value="TreeGrafter"/>
</dbReference>
<dbReference type="Pfam" id="PF13634">
    <property type="entry name" value="Nucleoporin_FG"/>
    <property type="match status" value="2"/>
</dbReference>
<name>A0A8T2R8F3_CERRI</name>
<dbReference type="EMBL" id="CM035434">
    <property type="protein sequence ID" value="KAH7292666.1"/>
    <property type="molecule type" value="Genomic_DNA"/>
</dbReference>
<comment type="subcellular location">
    <subcellularLocation>
        <location evidence="1">Nucleus</location>
    </subcellularLocation>
</comment>
<organism evidence="6 7">
    <name type="scientific">Ceratopteris richardii</name>
    <name type="common">Triangle waterfern</name>
    <dbReference type="NCBI Taxonomy" id="49495"/>
    <lineage>
        <taxon>Eukaryota</taxon>
        <taxon>Viridiplantae</taxon>
        <taxon>Streptophyta</taxon>
        <taxon>Embryophyta</taxon>
        <taxon>Tracheophyta</taxon>
        <taxon>Polypodiopsida</taxon>
        <taxon>Polypodiidae</taxon>
        <taxon>Polypodiales</taxon>
        <taxon>Pteridineae</taxon>
        <taxon>Pteridaceae</taxon>
        <taxon>Parkerioideae</taxon>
        <taxon>Ceratopteris</taxon>
    </lineage>
</organism>
<comment type="caution">
    <text evidence="6">The sequence shown here is derived from an EMBL/GenBank/DDBJ whole genome shotgun (WGS) entry which is preliminary data.</text>
</comment>
<dbReference type="Pfam" id="PF13874">
    <property type="entry name" value="Nup54"/>
    <property type="match status" value="1"/>
</dbReference>
<dbReference type="InterPro" id="IPR025574">
    <property type="entry name" value="Nucleoporin_FG_rpt"/>
</dbReference>
<dbReference type="OrthoDB" id="6162375at2759"/>
<keyword evidence="4" id="KW-0175">Coiled coil</keyword>
<evidence type="ECO:0000313" key="7">
    <source>
        <dbReference type="Proteomes" id="UP000825935"/>
    </source>
</evidence>
<dbReference type="GO" id="GO:0036228">
    <property type="term" value="P:protein localization to nuclear inner membrane"/>
    <property type="evidence" value="ECO:0007669"/>
    <property type="project" value="TreeGrafter"/>
</dbReference>
<dbReference type="InterPro" id="IPR024864">
    <property type="entry name" value="Nup54/Nup57/Nup44"/>
</dbReference>
<dbReference type="AlphaFoldDB" id="A0A8T2R8F3"/>
<dbReference type="InterPro" id="IPR025712">
    <property type="entry name" value="Nup54_alpha-helical_dom"/>
</dbReference>
<keyword evidence="3" id="KW-0539">Nucleus</keyword>
<keyword evidence="2" id="KW-0813">Transport</keyword>
<dbReference type="PANTHER" id="PTHR13000:SF0">
    <property type="entry name" value="NUCLEOPORIN P54"/>
    <property type="match status" value="1"/>
</dbReference>
<evidence type="ECO:0000256" key="3">
    <source>
        <dbReference type="ARBA" id="ARBA00023242"/>
    </source>
</evidence>
<dbReference type="Proteomes" id="UP000825935">
    <property type="component" value="Chromosome 29"/>
</dbReference>
<gene>
    <name evidence="6" type="ORF">KP509_29G080400</name>
</gene>